<evidence type="ECO:0000256" key="1">
    <source>
        <dbReference type="ARBA" id="ARBA00004123"/>
    </source>
</evidence>
<evidence type="ECO:0000256" key="2">
    <source>
        <dbReference type="ARBA" id="ARBA00008035"/>
    </source>
</evidence>
<comment type="similarity">
    <text evidence="2 6">Belongs to the enhancer of polycomb family.</text>
</comment>
<evidence type="ECO:0000256" key="5">
    <source>
        <dbReference type="ARBA" id="ARBA00023242"/>
    </source>
</evidence>
<dbReference type="InterPro" id="IPR024943">
    <property type="entry name" value="Enhancer_polycomb"/>
</dbReference>
<keyword evidence="4 6" id="KW-0804">Transcription</keyword>
<dbReference type="AlphaFoldDB" id="A0A9P0F6Q6"/>
<dbReference type="EMBL" id="OU963866">
    <property type="protein sequence ID" value="CAH0390264.1"/>
    <property type="molecule type" value="Genomic_DNA"/>
</dbReference>
<protein>
    <recommendedName>
        <fullName evidence="6">Enhancer of polycomb-like protein</fullName>
    </recommendedName>
</protein>
<dbReference type="Proteomes" id="UP001152759">
    <property type="component" value="Chromosome 5"/>
</dbReference>
<reference evidence="9" key="1">
    <citation type="submission" date="2021-12" db="EMBL/GenBank/DDBJ databases">
        <authorList>
            <person name="King R."/>
        </authorList>
    </citation>
    <scope>NUCLEOTIDE SEQUENCE</scope>
</reference>
<dbReference type="PANTHER" id="PTHR14898">
    <property type="entry name" value="ENHANCER OF POLYCOMB"/>
    <property type="match status" value="1"/>
</dbReference>
<proteinExistence type="inferred from homology"/>
<evidence type="ECO:0000256" key="7">
    <source>
        <dbReference type="SAM" id="MobiDB-lite"/>
    </source>
</evidence>
<dbReference type="GO" id="GO:0006357">
    <property type="term" value="P:regulation of transcription by RNA polymerase II"/>
    <property type="evidence" value="ECO:0007669"/>
    <property type="project" value="InterPro"/>
</dbReference>
<name>A0A9P0F6Q6_BEMTA</name>
<dbReference type="GO" id="GO:0005634">
    <property type="term" value="C:nucleus"/>
    <property type="evidence" value="ECO:0007669"/>
    <property type="project" value="UniProtKB-SubCell"/>
</dbReference>
<keyword evidence="3 6" id="KW-0805">Transcription regulation</keyword>
<keyword evidence="5 6" id="KW-0539">Nucleus</keyword>
<evidence type="ECO:0000256" key="4">
    <source>
        <dbReference type="ARBA" id="ARBA00023163"/>
    </source>
</evidence>
<organism evidence="9 10">
    <name type="scientific">Bemisia tabaci</name>
    <name type="common">Sweetpotato whitefly</name>
    <name type="synonym">Aleurodes tabaci</name>
    <dbReference type="NCBI Taxonomy" id="7038"/>
    <lineage>
        <taxon>Eukaryota</taxon>
        <taxon>Metazoa</taxon>
        <taxon>Ecdysozoa</taxon>
        <taxon>Arthropoda</taxon>
        <taxon>Hexapoda</taxon>
        <taxon>Insecta</taxon>
        <taxon>Pterygota</taxon>
        <taxon>Neoptera</taxon>
        <taxon>Paraneoptera</taxon>
        <taxon>Hemiptera</taxon>
        <taxon>Sternorrhyncha</taxon>
        <taxon>Aleyrodoidea</taxon>
        <taxon>Aleyrodidae</taxon>
        <taxon>Aleyrodinae</taxon>
        <taxon>Bemisia</taxon>
    </lineage>
</organism>
<evidence type="ECO:0000256" key="6">
    <source>
        <dbReference type="RuleBase" id="RU361124"/>
    </source>
</evidence>
<accession>A0A9P0F6Q6</accession>
<comment type="subcellular location">
    <subcellularLocation>
        <location evidence="1 6">Nucleus</location>
    </subcellularLocation>
</comment>
<feature type="compositionally biased region" description="Basic residues" evidence="7">
    <location>
        <begin position="320"/>
        <end position="329"/>
    </location>
</feature>
<evidence type="ECO:0000256" key="3">
    <source>
        <dbReference type="ARBA" id="ARBA00023015"/>
    </source>
</evidence>
<evidence type="ECO:0000313" key="10">
    <source>
        <dbReference type="Proteomes" id="UP001152759"/>
    </source>
</evidence>
<keyword evidence="10" id="KW-1185">Reference proteome</keyword>
<dbReference type="GO" id="GO:0035267">
    <property type="term" value="C:NuA4 histone acetyltransferase complex"/>
    <property type="evidence" value="ECO:0007669"/>
    <property type="project" value="InterPro"/>
</dbReference>
<dbReference type="KEGG" id="btab:109037471"/>
<evidence type="ECO:0000313" key="9">
    <source>
        <dbReference type="EMBL" id="CAH0390264.1"/>
    </source>
</evidence>
<feature type="compositionally biased region" description="Polar residues" evidence="7">
    <location>
        <begin position="302"/>
        <end position="315"/>
    </location>
</feature>
<dbReference type="Pfam" id="PF10513">
    <property type="entry name" value="EPL1"/>
    <property type="match status" value="1"/>
</dbReference>
<dbReference type="InterPro" id="IPR019542">
    <property type="entry name" value="Enhancer_polycomb-like_N"/>
</dbReference>
<feature type="region of interest" description="Disordered" evidence="7">
    <location>
        <begin position="302"/>
        <end position="358"/>
    </location>
</feature>
<gene>
    <name evidence="9" type="ORF">BEMITA_LOCUS9006</name>
</gene>
<feature type="domain" description="Enhancer of polycomb-like N-terminal" evidence="8">
    <location>
        <begin position="7"/>
        <end position="140"/>
    </location>
</feature>
<evidence type="ECO:0000259" key="8">
    <source>
        <dbReference type="Pfam" id="PF10513"/>
    </source>
</evidence>
<sequence length="636" mass="72643">MSKLSFRARALDASKPMPIYMSEELPDLPEYSAINRAVPQMPSGMEKEEECEHHLQRAICAGLIIPTPEVNAISEAIYNKLYPPTFQVPKKLIHMQPFAMEQDIPDYDMDSEDEKWVSSHSKTLGLNADKFEEIMDRLEKNSGHSVVTQTEAKMLFKEDDDLIMSVYDYWLNKRLRTLQSLIPTVKTDQNATGTNNPNPYIAFRRRTEKMQTRKNRKNDEASYEKMIRLQKDLNRALMILELVKRRENSKRELLHLSVEVYEKRYQLNDFNGQILAEVSHNKNNLRNVFTPIYTNHFPNHSSSWVPKPTQEMNSWTKEKRQYKKRKHKAQSSLYPDTANDDDRTSPVPTERAVEDEDSSHVFRRNSQCSYQAPIPNFGNWPWCSSEEGGYADKRYRYSLTSISRPHPQCIGFARRRVGRGGRVILDRVCESQDDYWAAQDFKILERIPADQLASHSQPEVTCFRPLTPEEPLLEADRLTPPSSPVIYDVENLLSPTQSVATIEVNFANSSAFQNDTTSCPSSTILKDRLSIPKENGIDSKRNLSTLFHNDVLKSNSNSGSLLDRWAKYDSSVVSTTTVKKCKTFNVLKSGDPIGCSVFETTPTSSSEPVLFNLEVINSKLSSPVQLNVSTCDNNGS</sequence>